<feature type="non-terminal residue" evidence="1">
    <location>
        <position position="1"/>
    </location>
</feature>
<sequence>CPKNCSVNAGFPTTYYWQPLYFTETVIAATLVVVVNTKYNITSTSLKLNELPSGYTQPDVNAKGTHVTTIRYPRSSTTEQTILAFPTKFIWWADGYSWSGQFQSSVPGQAHNECAVATTSTFVPFESFVQPEPTMLTHSLIEDPEGNFFKATSETGVPADYAHTYSDIPAWQECQYPQVPLPMAPAFTARFMTATMTTYDDSK</sequence>
<accession>A0A9P4QR09</accession>
<keyword evidence="2" id="KW-1185">Reference proteome</keyword>
<dbReference type="EMBL" id="ML996247">
    <property type="protein sequence ID" value="KAF2729381.1"/>
    <property type="molecule type" value="Genomic_DNA"/>
</dbReference>
<proteinExistence type="predicted"/>
<evidence type="ECO:0000313" key="1">
    <source>
        <dbReference type="EMBL" id="KAF2729381.1"/>
    </source>
</evidence>
<gene>
    <name evidence="1" type="ORF">EJ04DRAFT_390805</name>
</gene>
<dbReference type="AlphaFoldDB" id="A0A9P4QR09"/>
<comment type="caution">
    <text evidence="1">The sequence shown here is derived from an EMBL/GenBank/DDBJ whole genome shotgun (WGS) entry which is preliminary data.</text>
</comment>
<protein>
    <submittedName>
        <fullName evidence="1">Uncharacterized protein</fullName>
    </submittedName>
</protein>
<feature type="non-terminal residue" evidence="1">
    <location>
        <position position="203"/>
    </location>
</feature>
<dbReference type="Proteomes" id="UP000799444">
    <property type="component" value="Unassembled WGS sequence"/>
</dbReference>
<evidence type="ECO:0000313" key="2">
    <source>
        <dbReference type="Proteomes" id="UP000799444"/>
    </source>
</evidence>
<reference evidence="1" key="1">
    <citation type="journal article" date="2020" name="Stud. Mycol.">
        <title>101 Dothideomycetes genomes: a test case for predicting lifestyles and emergence of pathogens.</title>
        <authorList>
            <person name="Haridas S."/>
            <person name="Albert R."/>
            <person name="Binder M."/>
            <person name="Bloem J."/>
            <person name="Labutti K."/>
            <person name="Salamov A."/>
            <person name="Andreopoulos B."/>
            <person name="Baker S."/>
            <person name="Barry K."/>
            <person name="Bills G."/>
            <person name="Bluhm B."/>
            <person name="Cannon C."/>
            <person name="Castanera R."/>
            <person name="Culley D."/>
            <person name="Daum C."/>
            <person name="Ezra D."/>
            <person name="Gonzalez J."/>
            <person name="Henrissat B."/>
            <person name="Kuo A."/>
            <person name="Liang C."/>
            <person name="Lipzen A."/>
            <person name="Lutzoni F."/>
            <person name="Magnuson J."/>
            <person name="Mondo S."/>
            <person name="Nolan M."/>
            <person name="Ohm R."/>
            <person name="Pangilinan J."/>
            <person name="Park H.-J."/>
            <person name="Ramirez L."/>
            <person name="Alfaro M."/>
            <person name="Sun H."/>
            <person name="Tritt A."/>
            <person name="Yoshinaga Y."/>
            <person name="Zwiers L.-H."/>
            <person name="Turgeon B."/>
            <person name="Goodwin S."/>
            <person name="Spatafora J."/>
            <person name="Crous P."/>
            <person name="Grigoriev I."/>
        </authorList>
    </citation>
    <scope>NUCLEOTIDE SEQUENCE</scope>
    <source>
        <strain evidence="1">CBS 125425</strain>
    </source>
</reference>
<dbReference type="OrthoDB" id="3945824at2759"/>
<organism evidence="1 2">
    <name type="scientific">Polyplosphaeria fusca</name>
    <dbReference type="NCBI Taxonomy" id="682080"/>
    <lineage>
        <taxon>Eukaryota</taxon>
        <taxon>Fungi</taxon>
        <taxon>Dikarya</taxon>
        <taxon>Ascomycota</taxon>
        <taxon>Pezizomycotina</taxon>
        <taxon>Dothideomycetes</taxon>
        <taxon>Pleosporomycetidae</taxon>
        <taxon>Pleosporales</taxon>
        <taxon>Tetraplosphaeriaceae</taxon>
        <taxon>Polyplosphaeria</taxon>
    </lineage>
</organism>
<name>A0A9P4QR09_9PLEO</name>